<proteinExistence type="predicted"/>
<organism evidence="2">
    <name type="scientific">Chaetomium thermophilum (strain DSM 1495 / CBS 144.50 / IMI 039719)</name>
    <name type="common">Thermochaetoides thermophila</name>
    <dbReference type="NCBI Taxonomy" id="759272"/>
    <lineage>
        <taxon>Eukaryota</taxon>
        <taxon>Fungi</taxon>
        <taxon>Dikarya</taxon>
        <taxon>Ascomycota</taxon>
        <taxon>Pezizomycotina</taxon>
        <taxon>Sordariomycetes</taxon>
        <taxon>Sordariomycetidae</taxon>
        <taxon>Sordariales</taxon>
        <taxon>Chaetomiaceae</taxon>
        <taxon>Thermochaetoides</taxon>
    </lineage>
</organism>
<dbReference type="Proteomes" id="UP000008066">
    <property type="component" value="Unassembled WGS sequence"/>
</dbReference>
<dbReference type="RefSeq" id="XP_006691238.1">
    <property type="nucleotide sequence ID" value="XM_006691175.1"/>
</dbReference>
<name>G0RYL0_CHATD</name>
<sequence length="89" mass="9868">MFVHPDNWLLGGASRRVPPEFWRVDAVHSAPSLKDSLHRVCGSLLPPSSPPLLLKTSISSFPSITRHLFLQADTGYLELELDLDDTQSS</sequence>
<dbReference type="GeneID" id="18254745"/>
<accession>G0RYL0</accession>
<evidence type="ECO:0000313" key="2">
    <source>
        <dbReference type="Proteomes" id="UP000008066"/>
    </source>
</evidence>
<dbReference type="EMBL" id="GL988032">
    <property type="protein sequence ID" value="EGS23996.1"/>
    <property type="molecule type" value="Genomic_DNA"/>
</dbReference>
<dbReference type="AlphaFoldDB" id="G0RYL0"/>
<dbReference type="KEGG" id="cthr:CTHT_0007070"/>
<protein>
    <submittedName>
        <fullName evidence="1">Uncharacterized protein</fullName>
    </submittedName>
</protein>
<dbReference type="HOGENOM" id="CLU_2454529_0_0_1"/>
<reference evidence="1 2" key="1">
    <citation type="journal article" date="2011" name="Cell">
        <title>Insight into structure and assembly of the nuclear pore complex by utilizing the genome of a eukaryotic thermophile.</title>
        <authorList>
            <person name="Amlacher S."/>
            <person name="Sarges P."/>
            <person name="Flemming D."/>
            <person name="van Noort V."/>
            <person name="Kunze R."/>
            <person name="Devos D.P."/>
            <person name="Arumugam M."/>
            <person name="Bork P."/>
            <person name="Hurt E."/>
        </authorList>
    </citation>
    <scope>NUCLEOTIDE SEQUENCE [LARGE SCALE GENOMIC DNA]</scope>
    <source>
        <strain evidence="2">DSM 1495 / CBS 144.50 / IMI 039719</strain>
    </source>
</reference>
<gene>
    <name evidence="1" type="ORF">CTHT_0007070</name>
</gene>
<evidence type="ECO:0000313" key="1">
    <source>
        <dbReference type="EMBL" id="EGS23996.1"/>
    </source>
</evidence>
<keyword evidence="2" id="KW-1185">Reference proteome</keyword>